<feature type="domain" description="Ig-like" evidence="6">
    <location>
        <begin position="159"/>
        <end position="252"/>
    </location>
</feature>
<dbReference type="InterPro" id="IPR007110">
    <property type="entry name" value="Ig-like_dom"/>
</dbReference>
<keyword evidence="3" id="KW-1133">Transmembrane helix</keyword>
<dbReference type="GO" id="GO:0001817">
    <property type="term" value="P:regulation of cytokine production"/>
    <property type="evidence" value="ECO:0007669"/>
    <property type="project" value="TreeGrafter"/>
</dbReference>
<evidence type="ECO:0000259" key="6">
    <source>
        <dbReference type="PROSITE" id="PS50835"/>
    </source>
</evidence>
<dbReference type="InterPro" id="IPR036179">
    <property type="entry name" value="Ig-like_dom_sf"/>
</dbReference>
<dbReference type="PANTHER" id="PTHR24100:SF155">
    <property type="entry name" value="CD276 ANTIGEN"/>
    <property type="match status" value="1"/>
</dbReference>
<dbReference type="FunFam" id="2.60.40.10:FF:000438">
    <property type="entry name" value="CD276 antigen"/>
    <property type="match status" value="1"/>
</dbReference>
<dbReference type="EMBL" id="JARO02003619">
    <property type="protein sequence ID" value="KPP70126.1"/>
    <property type="molecule type" value="Genomic_DNA"/>
</dbReference>
<dbReference type="InterPro" id="IPR013106">
    <property type="entry name" value="Ig_V-set"/>
</dbReference>
<feature type="domain" description="Ig-like" evidence="6">
    <location>
        <begin position="29"/>
        <end position="153"/>
    </location>
</feature>
<dbReference type="AlphaFoldDB" id="A0A0P7UMS1"/>
<evidence type="ECO:0000313" key="8">
    <source>
        <dbReference type="Proteomes" id="UP000034805"/>
    </source>
</evidence>
<name>A0A0P7UMS1_SCLFO</name>
<dbReference type="Pfam" id="PF22705">
    <property type="entry name" value="C2-set_3"/>
    <property type="match status" value="1"/>
</dbReference>
<evidence type="ECO:0000313" key="7">
    <source>
        <dbReference type="EMBL" id="KPP70126.1"/>
    </source>
</evidence>
<dbReference type="GO" id="GO:0009897">
    <property type="term" value="C:external side of plasma membrane"/>
    <property type="evidence" value="ECO:0007669"/>
    <property type="project" value="TreeGrafter"/>
</dbReference>
<evidence type="ECO:0000256" key="2">
    <source>
        <dbReference type="ARBA" id="ARBA00022692"/>
    </source>
</evidence>
<comment type="caution">
    <text evidence="7">The sequence shown here is derived from an EMBL/GenBank/DDBJ whole genome shotgun (WGS) entry which is preliminary data.</text>
</comment>
<dbReference type="Proteomes" id="UP000034805">
    <property type="component" value="Unassembled WGS sequence"/>
</dbReference>
<evidence type="ECO:0000256" key="4">
    <source>
        <dbReference type="ARBA" id="ARBA00023136"/>
    </source>
</evidence>
<dbReference type="SUPFAM" id="SSF48726">
    <property type="entry name" value="Immunoglobulin"/>
    <property type="match status" value="2"/>
</dbReference>
<keyword evidence="2" id="KW-0812">Transmembrane</keyword>
<dbReference type="PANTHER" id="PTHR24100">
    <property type="entry name" value="BUTYROPHILIN"/>
    <property type="match status" value="1"/>
</dbReference>
<accession>A0A0P7UMS1</accession>
<dbReference type="InterPro" id="IPR003599">
    <property type="entry name" value="Ig_sub"/>
</dbReference>
<reference evidence="7 8" key="1">
    <citation type="submission" date="2015-08" db="EMBL/GenBank/DDBJ databases">
        <title>The genome of the Asian arowana (Scleropages formosus).</title>
        <authorList>
            <person name="Tan M.H."/>
            <person name="Gan H.M."/>
            <person name="Croft L.J."/>
            <person name="Austin C.M."/>
        </authorList>
    </citation>
    <scope>NUCLEOTIDE SEQUENCE [LARGE SCALE GENOMIC DNA]</scope>
    <source>
        <strain evidence="7">Aro1</strain>
    </source>
</reference>
<evidence type="ECO:0000256" key="3">
    <source>
        <dbReference type="ARBA" id="ARBA00022989"/>
    </source>
</evidence>
<feature type="non-terminal residue" evidence="7">
    <location>
        <position position="1"/>
    </location>
</feature>
<dbReference type="InterPro" id="IPR053896">
    <property type="entry name" value="BTN3A2-like_Ig-C"/>
</dbReference>
<sequence>KLPTLQTRKGLERGGTYHLLYVTGNKPPPAASSSSSTFLELQVPEVPVVALFGQDAILNCSFDPTGAFNLSDLNVFWQLTDTKRTVHSFWADRDQLADQAEGFANRTSLFHTQLSSGNASLLLRNVQISDDGSFTCFVSSGTYNSASMLLQVAAPYSKPVVTMEPNSNLRPGDYVSLSCAAYGGFPMAEVLWQDAGGRNLTDNVTTSQVANEEGLFSVRSVLQVMVEPQSTYMCRLSNSLLREEGHASVTISGCHSCSCGPLPGPSSALVQVPVNDNMWSGSSLYKSMKQDFCVTSRSHLHRYHSKVAYNVKRYTFSSNKLWSDGLHFKSIAFPVIRKQKWPW</sequence>
<dbReference type="PROSITE" id="PS50835">
    <property type="entry name" value="IG_LIKE"/>
    <property type="match status" value="2"/>
</dbReference>
<evidence type="ECO:0000256" key="1">
    <source>
        <dbReference type="ARBA" id="ARBA00004370"/>
    </source>
</evidence>
<proteinExistence type="predicted"/>
<comment type="subcellular location">
    <subcellularLocation>
        <location evidence="1">Membrane</location>
    </subcellularLocation>
</comment>
<dbReference type="Gene3D" id="2.60.40.10">
    <property type="entry name" value="Immunoglobulins"/>
    <property type="match status" value="2"/>
</dbReference>
<organism evidence="7 8">
    <name type="scientific">Scleropages formosus</name>
    <name type="common">Asian bonytongue</name>
    <name type="synonym">Osteoglossum formosum</name>
    <dbReference type="NCBI Taxonomy" id="113540"/>
    <lineage>
        <taxon>Eukaryota</taxon>
        <taxon>Metazoa</taxon>
        <taxon>Chordata</taxon>
        <taxon>Craniata</taxon>
        <taxon>Vertebrata</taxon>
        <taxon>Euteleostomi</taxon>
        <taxon>Actinopterygii</taxon>
        <taxon>Neopterygii</taxon>
        <taxon>Teleostei</taxon>
        <taxon>Osteoglossocephala</taxon>
        <taxon>Osteoglossomorpha</taxon>
        <taxon>Osteoglossiformes</taxon>
        <taxon>Osteoglossidae</taxon>
        <taxon>Scleropages</taxon>
    </lineage>
</organism>
<dbReference type="GO" id="GO:0050852">
    <property type="term" value="P:T cell receptor signaling pathway"/>
    <property type="evidence" value="ECO:0007669"/>
    <property type="project" value="TreeGrafter"/>
</dbReference>
<keyword evidence="4" id="KW-0472">Membrane</keyword>
<dbReference type="FunFam" id="2.60.40.10:FF:000088">
    <property type="entry name" value="Butyrophilin subfamily 1 member A1"/>
    <property type="match status" value="1"/>
</dbReference>
<dbReference type="STRING" id="113540.ENSSFOP00015005528"/>
<dbReference type="GO" id="GO:0005102">
    <property type="term" value="F:signaling receptor binding"/>
    <property type="evidence" value="ECO:0007669"/>
    <property type="project" value="TreeGrafter"/>
</dbReference>
<gene>
    <name evidence="7" type="ORF">Z043_111070</name>
</gene>
<dbReference type="InterPro" id="IPR013783">
    <property type="entry name" value="Ig-like_fold"/>
</dbReference>
<dbReference type="SMART" id="SM00409">
    <property type="entry name" value="IG"/>
    <property type="match status" value="2"/>
</dbReference>
<protein>
    <recommendedName>
        <fullName evidence="6">Ig-like domain-containing protein</fullName>
    </recommendedName>
</protein>
<dbReference type="Pfam" id="PF07686">
    <property type="entry name" value="V-set"/>
    <property type="match status" value="1"/>
</dbReference>
<dbReference type="InterPro" id="IPR050504">
    <property type="entry name" value="IgSF_BTN/MOG"/>
</dbReference>
<keyword evidence="5" id="KW-0393">Immunoglobulin domain</keyword>
<evidence type="ECO:0000256" key="5">
    <source>
        <dbReference type="ARBA" id="ARBA00023319"/>
    </source>
</evidence>